<dbReference type="InterPro" id="IPR050994">
    <property type="entry name" value="At_inactive_RLKs"/>
</dbReference>
<dbReference type="PANTHER" id="PTHR48010:SF58">
    <property type="entry name" value="RECEPTOR PROTEIN KINASE-LIKE PROTEIN ZAR1"/>
    <property type="match status" value="1"/>
</dbReference>
<dbReference type="Proteomes" id="UP000693970">
    <property type="component" value="Unassembled WGS sequence"/>
</dbReference>
<comment type="caution">
    <text evidence="2">The sequence shown here is derived from an EMBL/GenBank/DDBJ whole genome shotgun (WGS) entry which is preliminary data.</text>
</comment>
<evidence type="ECO:0000313" key="2">
    <source>
        <dbReference type="EMBL" id="KAG7354776.1"/>
    </source>
</evidence>
<keyword evidence="1" id="KW-0812">Transmembrane</keyword>
<keyword evidence="1" id="KW-0472">Membrane</keyword>
<name>A0A9K3PPV1_9STRA</name>
<evidence type="ECO:0000313" key="3">
    <source>
        <dbReference type="Proteomes" id="UP000693970"/>
    </source>
</evidence>
<accession>A0A9K3PPV1</accession>
<sequence length="267" mass="29073">MLQVDVENNRVLFCAEGIPIHEPLLGGEERSMATKKKSVAWGCFLLSIATFSTVAIILFFALFAKDADLDPFDNNSTNSTSYTSPFDASGQLAIKNVSSPQFKAMEWMKGKKVVTTSEFEIFSLATLFFATNGVHWTAPFDFLSKDTSICEWNDGQNGIFCDEKNHTVKTVLLDGLGLDGSIPDEIVYLTNLEVLHLGNNLLVGNLPEGMASMKSLTTVSLKGNRPSFAGNINDVLCRGASIIKLKSLIIGEDCPLPVCLCCNDCPK</sequence>
<evidence type="ECO:0000256" key="1">
    <source>
        <dbReference type="SAM" id="Phobius"/>
    </source>
</evidence>
<keyword evidence="1" id="KW-1133">Transmembrane helix</keyword>
<reference evidence="2" key="2">
    <citation type="submission" date="2021-04" db="EMBL/GenBank/DDBJ databases">
        <authorList>
            <person name="Podell S."/>
        </authorList>
    </citation>
    <scope>NUCLEOTIDE SEQUENCE</scope>
    <source>
        <strain evidence="2">Hildebrandi</strain>
    </source>
</reference>
<feature type="transmembrane region" description="Helical" evidence="1">
    <location>
        <begin position="39"/>
        <end position="64"/>
    </location>
</feature>
<keyword evidence="3" id="KW-1185">Reference proteome</keyword>
<dbReference type="PANTHER" id="PTHR48010">
    <property type="entry name" value="OS05G0588300 PROTEIN"/>
    <property type="match status" value="1"/>
</dbReference>
<dbReference type="EMBL" id="JAGRRH010000016">
    <property type="protein sequence ID" value="KAG7354776.1"/>
    <property type="molecule type" value="Genomic_DNA"/>
</dbReference>
<proteinExistence type="predicted"/>
<dbReference type="AlphaFoldDB" id="A0A9K3PPV1"/>
<gene>
    <name evidence="2" type="ORF">IV203_004132</name>
</gene>
<reference evidence="2" key="1">
    <citation type="journal article" date="2021" name="Sci. Rep.">
        <title>Diploid genomic architecture of Nitzschia inconspicua, an elite biomass production diatom.</title>
        <authorList>
            <person name="Oliver A."/>
            <person name="Podell S."/>
            <person name="Pinowska A."/>
            <person name="Traller J.C."/>
            <person name="Smith S.R."/>
            <person name="McClure R."/>
            <person name="Beliaev A."/>
            <person name="Bohutskyi P."/>
            <person name="Hill E.A."/>
            <person name="Rabines A."/>
            <person name="Zheng H."/>
            <person name="Allen L.Z."/>
            <person name="Kuo A."/>
            <person name="Grigoriev I.V."/>
            <person name="Allen A.E."/>
            <person name="Hazlebeck D."/>
            <person name="Allen E.E."/>
        </authorList>
    </citation>
    <scope>NUCLEOTIDE SEQUENCE</scope>
    <source>
        <strain evidence="2">Hildebrandi</strain>
    </source>
</reference>
<protein>
    <submittedName>
        <fullName evidence="2">Uncharacterized protein</fullName>
    </submittedName>
</protein>
<organism evidence="2 3">
    <name type="scientific">Nitzschia inconspicua</name>
    <dbReference type="NCBI Taxonomy" id="303405"/>
    <lineage>
        <taxon>Eukaryota</taxon>
        <taxon>Sar</taxon>
        <taxon>Stramenopiles</taxon>
        <taxon>Ochrophyta</taxon>
        <taxon>Bacillariophyta</taxon>
        <taxon>Bacillariophyceae</taxon>
        <taxon>Bacillariophycidae</taxon>
        <taxon>Bacillariales</taxon>
        <taxon>Bacillariaceae</taxon>
        <taxon>Nitzschia</taxon>
    </lineage>
</organism>